<dbReference type="AlphaFoldDB" id="A0A5R8NEZ8"/>
<sequence length="113" mass="12488">MGLPWVRLDTQFASNPKVLELVADKKFRAAFAWVCALGYAGAHGTDGFLPVTCLPFLHATKGDAADLVRVGLWGEVPGGWEINGWMEFQASSEEAAARRKRAQDAARKRWDKQ</sequence>
<gene>
    <name evidence="1" type="ORF">FEK34_25550</name>
</gene>
<protein>
    <submittedName>
        <fullName evidence="1">Uncharacterized protein</fullName>
    </submittedName>
</protein>
<dbReference type="Proteomes" id="UP000306378">
    <property type="component" value="Unassembled WGS sequence"/>
</dbReference>
<reference evidence="1 2" key="1">
    <citation type="submission" date="2019-05" db="EMBL/GenBank/DDBJ databases">
        <title>Genomes sequences of two Nocardia cyriacigeorgica environmental isolates, type strains Nocardia asteroides ATCC 19247 and Nocardia cyriacigeorgica DSM 44484.</title>
        <authorList>
            <person name="Vautrin F."/>
            <person name="Bergeron E."/>
            <person name="Dubost A."/>
            <person name="Abrouk D."/>
            <person name="Rodriguez Nava V."/>
            <person name="Pujic P."/>
        </authorList>
    </citation>
    <scope>NUCLEOTIDE SEQUENCE [LARGE SCALE GENOMIC DNA]</scope>
    <source>
        <strain evidence="1 2">EML 446</strain>
    </source>
</reference>
<name>A0A5R8NEZ8_9NOCA</name>
<proteinExistence type="predicted"/>
<dbReference type="EMBL" id="VBUT01000011">
    <property type="protein sequence ID" value="TLF74123.1"/>
    <property type="molecule type" value="Genomic_DNA"/>
</dbReference>
<evidence type="ECO:0000313" key="1">
    <source>
        <dbReference type="EMBL" id="TLF74123.1"/>
    </source>
</evidence>
<organism evidence="1 2">
    <name type="scientific">Nocardia cyriacigeorgica</name>
    <dbReference type="NCBI Taxonomy" id="135487"/>
    <lineage>
        <taxon>Bacteria</taxon>
        <taxon>Bacillati</taxon>
        <taxon>Actinomycetota</taxon>
        <taxon>Actinomycetes</taxon>
        <taxon>Mycobacteriales</taxon>
        <taxon>Nocardiaceae</taxon>
        <taxon>Nocardia</taxon>
    </lineage>
</organism>
<evidence type="ECO:0000313" key="2">
    <source>
        <dbReference type="Proteomes" id="UP000306378"/>
    </source>
</evidence>
<comment type="caution">
    <text evidence="1">The sequence shown here is derived from an EMBL/GenBank/DDBJ whole genome shotgun (WGS) entry which is preliminary data.</text>
</comment>
<accession>A0A5R8NEZ8</accession>